<proteinExistence type="inferred from homology"/>
<dbReference type="CDD" id="cd07346">
    <property type="entry name" value="ABC_6TM_exporters"/>
    <property type="match status" value="1"/>
</dbReference>
<evidence type="ECO:0000256" key="3">
    <source>
        <dbReference type="ARBA" id="ARBA00022692"/>
    </source>
</evidence>
<dbReference type="InParanoid" id="S5ME27"/>
<accession>S5ME27</accession>
<feature type="compositionally biased region" description="Basic and acidic residues" evidence="8">
    <location>
        <begin position="1"/>
        <end position="19"/>
    </location>
</feature>
<dbReference type="PANTHER" id="PTHR43394:SF1">
    <property type="entry name" value="ATP-BINDING CASSETTE SUB-FAMILY B MEMBER 10, MITOCHONDRIAL"/>
    <property type="match status" value="1"/>
</dbReference>
<evidence type="ECO:0000259" key="11">
    <source>
        <dbReference type="PROSITE" id="PS50929"/>
    </source>
</evidence>
<dbReference type="Pfam" id="PF00664">
    <property type="entry name" value="ABC_membrane"/>
    <property type="match status" value="1"/>
</dbReference>
<keyword evidence="7 9" id="KW-0472">Membrane</keyword>
<keyword evidence="13" id="KW-1185">Reference proteome</keyword>
<dbReference type="InterPro" id="IPR027417">
    <property type="entry name" value="P-loop_NTPase"/>
</dbReference>
<keyword evidence="5 12" id="KW-0067">ATP-binding</keyword>
<dbReference type="InterPro" id="IPR003593">
    <property type="entry name" value="AAA+_ATPase"/>
</dbReference>
<dbReference type="KEGG" id="sdi:SDIMI_v3c02740"/>
<dbReference type="Gene3D" id="1.20.1560.10">
    <property type="entry name" value="ABC transporter type 1, transmembrane domain"/>
    <property type="match status" value="1"/>
</dbReference>
<dbReference type="AlphaFoldDB" id="S5ME27"/>
<feature type="transmembrane region" description="Helical" evidence="9">
    <location>
        <begin position="192"/>
        <end position="211"/>
    </location>
</feature>
<dbReference type="RefSeq" id="WP_020836211.1">
    <property type="nucleotide sequence ID" value="NC_021833.1"/>
</dbReference>
<dbReference type="eggNOG" id="COG1132">
    <property type="taxonomic scope" value="Bacteria"/>
</dbReference>
<dbReference type="GO" id="GO:0016887">
    <property type="term" value="F:ATP hydrolysis activity"/>
    <property type="evidence" value="ECO:0007669"/>
    <property type="project" value="InterPro"/>
</dbReference>
<gene>
    <name evidence="12" type="ORF">SDIMI_v3c02740</name>
</gene>
<feature type="transmembrane region" description="Helical" evidence="9">
    <location>
        <begin position="48"/>
        <end position="71"/>
    </location>
</feature>
<keyword evidence="6 9" id="KW-1133">Transmembrane helix</keyword>
<dbReference type="SMART" id="SM00382">
    <property type="entry name" value="AAA"/>
    <property type="match status" value="1"/>
</dbReference>
<evidence type="ECO:0000256" key="4">
    <source>
        <dbReference type="ARBA" id="ARBA00022741"/>
    </source>
</evidence>
<dbReference type="PROSITE" id="PS50893">
    <property type="entry name" value="ABC_TRANSPORTER_2"/>
    <property type="match status" value="1"/>
</dbReference>
<dbReference type="SUPFAM" id="SSF52540">
    <property type="entry name" value="P-loop containing nucleoside triphosphate hydrolases"/>
    <property type="match status" value="1"/>
</dbReference>
<comment type="similarity">
    <text evidence="2">Belongs to the ABC transporter superfamily.</text>
</comment>
<reference evidence="12 13" key="1">
    <citation type="journal article" date="2013" name="Genome Biol. Evol.">
        <title>Comparison of metabolic capacities and inference of gene content evolution in mosquito-associated Spiroplasma diminutum and S. taiwanense.</title>
        <authorList>
            <person name="Lo W.S."/>
            <person name="Ku C."/>
            <person name="Chen L.L."/>
            <person name="Chang T.H."/>
            <person name="Kuo C.H."/>
        </authorList>
    </citation>
    <scope>NUCLEOTIDE SEQUENCE [LARGE SCALE GENOMIC DNA]</scope>
    <source>
        <strain evidence="12">CUAS-1</strain>
    </source>
</reference>
<evidence type="ECO:0000313" key="13">
    <source>
        <dbReference type="Proteomes" id="UP000014983"/>
    </source>
</evidence>
<dbReference type="InterPro" id="IPR017871">
    <property type="entry name" value="ABC_transporter-like_CS"/>
</dbReference>
<dbReference type="SUPFAM" id="SSF90123">
    <property type="entry name" value="ABC transporter transmembrane region"/>
    <property type="match status" value="1"/>
</dbReference>
<evidence type="ECO:0000259" key="10">
    <source>
        <dbReference type="PROSITE" id="PS50893"/>
    </source>
</evidence>
<dbReference type="Gene3D" id="3.40.50.300">
    <property type="entry name" value="P-loop containing nucleotide triphosphate hydrolases"/>
    <property type="match status" value="1"/>
</dbReference>
<dbReference type="Proteomes" id="UP000014983">
    <property type="component" value="Chromosome"/>
</dbReference>
<dbReference type="PATRIC" id="fig|1276221.3.peg.271"/>
<dbReference type="FunCoup" id="S5ME27">
    <property type="interactions" value="231"/>
</dbReference>
<evidence type="ECO:0000256" key="8">
    <source>
        <dbReference type="SAM" id="MobiDB-lite"/>
    </source>
</evidence>
<evidence type="ECO:0000256" key="1">
    <source>
        <dbReference type="ARBA" id="ARBA00004651"/>
    </source>
</evidence>
<dbReference type="STRING" id="1276221.SDIMI_v3c02740"/>
<dbReference type="HOGENOM" id="CLU_000604_84_3_14"/>
<evidence type="ECO:0000256" key="9">
    <source>
        <dbReference type="SAM" id="Phobius"/>
    </source>
</evidence>
<feature type="domain" description="ABC transmembrane type-1" evidence="11">
    <location>
        <begin position="51"/>
        <end position="359"/>
    </location>
</feature>
<dbReference type="InterPro" id="IPR003439">
    <property type="entry name" value="ABC_transporter-like_ATP-bd"/>
</dbReference>
<comment type="subcellular location">
    <subcellularLocation>
        <location evidence="1">Cell membrane</location>
        <topology evidence="1">Multi-pass membrane protein</topology>
    </subcellularLocation>
</comment>
<dbReference type="InterPro" id="IPR039421">
    <property type="entry name" value="Type_1_exporter"/>
</dbReference>
<dbReference type="GO" id="GO:0015421">
    <property type="term" value="F:ABC-type oligopeptide transporter activity"/>
    <property type="evidence" value="ECO:0007669"/>
    <property type="project" value="TreeGrafter"/>
</dbReference>
<feature type="transmembrane region" description="Helical" evidence="9">
    <location>
        <begin position="217"/>
        <end position="237"/>
    </location>
</feature>
<name>S5ME27_9MOLU</name>
<protein>
    <submittedName>
        <fullName evidence="12">ABC transporter ATP-binding protein/permease</fullName>
    </submittedName>
</protein>
<keyword evidence="4" id="KW-0547">Nucleotide-binding</keyword>
<dbReference type="InterPro" id="IPR011527">
    <property type="entry name" value="ABC1_TM_dom"/>
</dbReference>
<feature type="region of interest" description="Disordered" evidence="8">
    <location>
        <begin position="1"/>
        <end position="26"/>
    </location>
</feature>
<sequence length="638" mass="71110">MSNEIKMDNTQEVNLKNDNKNTTPEFKTKRSGKAFLSIIFHYLKRHPIVGIFLVLLTLASSATSVLSPKIIQNIMTILMAPAAHKLGQDTMGAFQLSTGEWATSLFGFALTWQHWIYVQLILFACLAIFTFASNYIAGIMGKNIEIELRNKTLERLVKQDMSYYSDKKIGEILTKIVSDTQIIGDQAQQIPVTMMGAAFTFFGALIMMFTINIYLTVVVIITMAIIVTSIFSTFGIVKKSAFKTRDSITAINGDVTDRIATVRLIKASGTENYETERFKEIHKDYFKKSSSLIKLQSTVITVLVAGVSSIQMIIVIAAAIKWHNDPATLSIVLTSFISSVGTMVGPIMQVARLQAGLIQASTSAVRIDEILSAKSKIDPHYNPEEGIHIDNIDKSIIFKDVEFRYPEKPEKVIIPEFSFTFEHGKSYAFVGETGSGKSTIARLLLRFYDPYKGQVLINETNDLKDVNLASYLDKVGYVEQEPQILFGDVLDNIKYGRFNATDEEAIEAAKLAELHELVMTWPDGYKTILGERGFMLSGGQKQRLVIARMFLKDPQLLILDEATSALDNIVEKEIQAKLDSLMKGRTTVTIAHRLSTIKNVDTIIVLAPEKGIAQVGTFNELKNKEGHFKKLYDAGLMG</sequence>
<feature type="domain" description="ABC transporter" evidence="10">
    <location>
        <begin position="387"/>
        <end position="634"/>
    </location>
</feature>
<organism evidence="12 13">
    <name type="scientific">Spiroplasma diminutum CUAS-1</name>
    <dbReference type="NCBI Taxonomy" id="1276221"/>
    <lineage>
        <taxon>Bacteria</taxon>
        <taxon>Bacillati</taxon>
        <taxon>Mycoplasmatota</taxon>
        <taxon>Mollicutes</taxon>
        <taxon>Entomoplasmatales</taxon>
        <taxon>Spiroplasmataceae</taxon>
        <taxon>Spiroplasma</taxon>
    </lineage>
</organism>
<evidence type="ECO:0000256" key="7">
    <source>
        <dbReference type="ARBA" id="ARBA00023136"/>
    </source>
</evidence>
<dbReference type="PROSITE" id="PS00211">
    <property type="entry name" value="ABC_TRANSPORTER_1"/>
    <property type="match status" value="1"/>
</dbReference>
<feature type="transmembrane region" description="Helical" evidence="9">
    <location>
        <begin position="115"/>
        <end position="137"/>
    </location>
</feature>
<dbReference type="InterPro" id="IPR036640">
    <property type="entry name" value="ABC1_TM_sf"/>
</dbReference>
<evidence type="ECO:0000313" key="12">
    <source>
        <dbReference type="EMBL" id="AGR41978.1"/>
    </source>
</evidence>
<dbReference type="Pfam" id="PF00005">
    <property type="entry name" value="ABC_tran"/>
    <property type="match status" value="1"/>
</dbReference>
<dbReference type="GO" id="GO:0005886">
    <property type="term" value="C:plasma membrane"/>
    <property type="evidence" value="ECO:0007669"/>
    <property type="project" value="UniProtKB-SubCell"/>
</dbReference>
<dbReference type="GO" id="GO:0005524">
    <property type="term" value="F:ATP binding"/>
    <property type="evidence" value="ECO:0007669"/>
    <property type="project" value="UniProtKB-KW"/>
</dbReference>
<evidence type="ECO:0000256" key="5">
    <source>
        <dbReference type="ARBA" id="ARBA00022840"/>
    </source>
</evidence>
<evidence type="ECO:0000256" key="2">
    <source>
        <dbReference type="ARBA" id="ARBA00005417"/>
    </source>
</evidence>
<feature type="transmembrane region" description="Helical" evidence="9">
    <location>
        <begin position="297"/>
        <end position="320"/>
    </location>
</feature>
<dbReference type="EMBL" id="CP005076">
    <property type="protein sequence ID" value="AGR41978.1"/>
    <property type="molecule type" value="Genomic_DNA"/>
</dbReference>
<dbReference type="PANTHER" id="PTHR43394">
    <property type="entry name" value="ATP-DEPENDENT PERMEASE MDL1, MITOCHONDRIAL"/>
    <property type="match status" value="1"/>
</dbReference>
<dbReference type="FunFam" id="3.40.50.300:FF:000218">
    <property type="entry name" value="Multidrug ABC transporter ATP-binding protein"/>
    <property type="match status" value="1"/>
</dbReference>
<keyword evidence="3 9" id="KW-0812">Transmembrane</keyword>
<dbReference type="PROSITE" id="PS50929">
    <property type="entry name" value="ABC_TM1F"/>
    <property type="match status" value="1"/>
</dbReference>
<evidence type="ECO:0000256" key="6">
    <source>
        <dbReference type="ARBA" id="ARBA00022989"/>
    </source>
</evidence>